<organism evidence="1 2">
    <name type="scientific">Cymbomonas tetramitiformis</name>
    <dbReference type="NCBI Taxonomy" id="36881"/>
    <lineage>
        <taxon>Eukaryota</taxon>
        <taxon>Viridiplantae</taxon>
        <taxon>Chlorophyta</taxon>
        <taxon>Pyramimonadophyceae</taxon>
        <taxon>Pyramimonadales</taxon>
        <taxon>Pyramimonadaceae</taxon>
        <taxon>Cymbomonas</taxon>
    </lineage>
</organism>
<name>A0AAE0F5S0_9CHLO</name>
<evidence type="ECO:0000313" key="1">
    <source>
        <dbReference type="EMBL" id="KAK3252337.1"/>
    </source>
</evidence>
<sequence>MYNPVTPQAAVVVNGYLDLQDLSRRDASSGDIYTGGAASQDEKFSVMMHDLVFRNPSNNRTKRVVDKTCGKPRLNVYSSFSDKKKIDQKMSTPWYSADVPVFVGLSLTTMPYSDAKSRRSSQVAIRVAGSDTIINTAWIYCYGIFIRHMSKDAQKPEDNARPSAPGGVARAFTPAESARVDQMLRLQRGLIYLEQHLIQVDPDALRANNVIPGLFHTEKRP</sequence>
<reference evidence="1 2" key="1">
    <citation type="journal article" date="2015" name="Genome Biol. Evol.">
        <title>Comparative Genomics of a Bacterivorous Green Alga Reveals Evolutionary Causalities and Consequences of Phago-Mixotrophic Mode of Nutrition.</title>
        <authorList>
            <person name="Burns J.A."/>
            <person name="Paasch A."/>
            <person name="Narechania A."/>
            <person name="Kim E."/>
        </authorList>
    </citation>
    <scope>NUCLEOTIDE SEQUENCE [LARGE SCALE GENOMIC DNA]</scope>
    <source>
        <strain evidence="1 2">PLY_AMNH</strain>
    </source>
</reference>
<evidence type="ECO:0000313" key="2">
    <source>
        <dbReference type="Proteomes" id="UP001190700"/>
    </source>
</evidence>
<keyword evidence="2" id="KW-1185">Reference proteome</keyword>
<comment type="caution">
    <text evidence="1">The sequence shown here is derived from an EMBL/GenBank/DDBJ whole genome shotgun (WGS) entry which is preliminary data.</text>
</comment>
<dbReference type="EMBL" id="LGRX02025473">
    <property type="protein sequence ID" value="KAK3252337.1"/>
    <property type="molecule type" value="Genomic_DNA"/>
</dbReference>
<gene>
    <name evidence="1" type="ORF">CYMTET_38371</name>
</gene>
<dbReference type="Proteomes" id="UP001190700">
    <property type="component" value="Unassembled WGS sequence"/>
</dbReference>
<dbReference type="AlphaFoldDB" id="A0AAE0F5S0"/>
<proteinExistence type="predicted"/>
<accession>A0AAE0F5S0</accession>
<protein>
    <submittedName>
        <fullName evidence="1">Uncharacterized protein</fullName>
    </submittedName>
</protein>